<dbReference type="Proteomes" id="UP000007564">
    <property type="component" value="Chromosome"/>
</dbReference>
<feature type="chain" id="PRO_5002200422" evidence="1">
    <location>
        <begin position="21"/>
        <end position="143"/>
    </location>
</feature>
<dbReference type="EMBL" id="HE965806">
    <property type="protein sequence ID" value="CCJ54043.1"/>
    <property type="molecule type" value="Genomic_DNA"/>
</dbReference>
<proteinExistence type="predicted"/>
<name>A0A0C6P3K9_BORBO</name>
<feature type="signal peptide" evidence="1">
    <location>
        <begin position="1"/>
        <end position="20"/>
    </location>
</feature>
<gene>
    <name evidence="2" type="ORF">BN112_2126</name>
</gene>
<dbReference type="HOGENOM" id="CLU_2045174_0_0_4"/>
<accession>A0A0C6P3K9</accession>
<organism evidence="2 3">
    <name type="scientific">Bordetella bronchiseptica 253</name>
    <dbReference type="NCBI Taxonomy" id="568707"/>
    <lineage>
        <taxon>Bacteria</taxon>
        <taxon>Pseudomonadati</taxon>
        <taxon>Pseudomonadota</taxon>
        <taxon>Betaproteobacteria</taxon>
        <taxon>Burkholderiales</taxon>
        <taxon>Alcaligenaceae</taxon>
        <taxon>Bordetella</taxon>
    </lineage>
</organism>
<keyword evidence="2" id="KW-0449">Lipoprotein</keyword>
<dbReference type="RefSeq" id="WP_015064338.1">
    <property type="nucleotide sequence ID" value="NC_019382.1"/>
</dbReference>
<evidence type="ECO:0000313" key="3">
    <source>
        <dbReference type="Proteomes" id="UP000007564"/>
    </source>
</evidence>
<keyword evidence="1" id="KW-0732">Signal</keyword>
<sequence length="143" mass="15237">MTRHFLAALLLAAASGAASAQAGADPAGQAIFDQIVLTSGAANGAARTCGASPPDLAQHAETWRLNLRRYADEYHYAFDSFDERYARGQQEGAEMMADMRASGVDGCTGALASFQRERTMTYDEMKQAIAEATDGLPEDQPAD</sequence>
<dbReference type="AlphaFoldDB" id="A0A0C6P3K9"/>
<dbReference type="OrthoDB" id="8666735at2"/>
<dbReference type="KEGG" id="bbh:BN112_2126"/>
<evidence type="ECO:0000256" key="1">
    <source>
        <dbReference type="SAM" id="SignalP"/>
    </source>
</evidence>
<reference evidence="2 3" key="1">
    <citation type="journal article" date="2012" name="BMC Genomics">
        <title>Comparative genomics of the classical Bordetella subspecies: the evolution and exchange of virulence-associated diversity amongst closely related pathogens.</title>
        <authorList>
            <person name="Park J."/>
            <person name="Zhang Y."/>
            <person name="Buboltz A.M."/>
            <person name="Zhang X."/>
            <person name="Schuster S.C."/>
            <person name="Ahuja U."/>
            <person name="Liu M."/>
            <person name="Miller J.F."/>
            <person name="Sebaihia M."/>
            <person name="Bentley S.D."/>
            <person name="Parkhill J."/>
            <person name="Harvill E.T."/>
        </authorList>
    </citation>
    <scope>NUCLEOTIDE SEQUENCE [LARGE SCALE GENOMIC DNA]</scope>
    <source>
        <strain evidence="2 3">253</strain>
    </source>
</reference>
<evidence type="ECO:0000313" key="2">
    <source>
        <dbReference type="EMBL" id="CCJ54043.1"/>
    </source>
</evidence>
<protein>
    <submittedName>
        <fullName evidence="2">Putative lipoprotein</fullName>
    </submittedName>
</protein>